<evidence type="ECO:0000256" key="5">
    <source>
        <dbReference type="ARBA" id="ARBA00023070"/>
    </source>
</evidence>
<dbReference type="RefSeq" id="WP_254169311.1">
    <property type="nucleotide sequence ID" value="NZ_JAHESF010000044.1"/>
</dbReference>
<dbReference type="EMBL" id="JAHESF010000044">
    <property type="protein sequence ID" value="MBT1700622.1"/>
    <property type="molecule type" value="Genomic_DNA"/>
</dbReference>
<dbReference type="EC" id="1.13.12.3" evidence="3"/>
<evidence type="ECO:0000256" key="7">
    <source>
        <dbReference type="SAM" id="MobiDB-lite"/>
    </source>
</evidence>
<comment type="similarity">
    <text evidence="2">Belongs to the tryptophan 2-monooxygenase family.</text>
</comment>
<gene>
    <name evidence="9" type="ORF">KK083_27280</name>
</gene>
<keyword evidence="5" id="KW-0073">Auxin biosynthesis</keyword>
<dbReference type="AlphaFoldDB" id="A0AAP2DSY4"/>
<keyword evidence="10" id="KW-1185">Reference proteome</keyword>
<sequence>MNSIIERQTEAPIIVIGAGAAGLMAACTLSKNGSHVILLEARNRIGGRICTLPNHEFSHPAEAGAEFIHGDLPITSAMLESAGIRSNAMQGKIFKLDKGRLRKTTSSATSSNSSCKRLRNLRPI</sequence>
<evidence type="ECO:0000256" key="3">
    <source>
        <dbReference type="ARBA" id="ARBA00012535"/>
    </source>
</evidence>
<evidence type="ECO:0000256" key="2">
    <source>
        <dbReference type="ARBA" id="ARBA00005833"/>
    </source>
</evidence>
<evidence type="ECO:0000256" key="1">
    <source>
        <dbReference type="ARBA" id="ARBA00004814"/>
    </source>
</evidence>
<comment type="caution">
    <text evidence="9">The sequence shown here is derived from an EMBL/GenBank/DDBJ whole genome shotgun (WGS) entry which is preliminary data.</text>
</comment>
<dbReference type="InterPro" id="IPR002937">
    <property type="entry name" value="Amino_oxidase"/>
</dbReference>
<evidence type="ECO:0000313" key="9">
    <source>
        <dbReference type="EMBL" id="MBT1700622.1"/>
    </source>
</evidence>
<proteinExistence type="inferred from homology"/>
<evidence type="ECO:0000256" key="4">
    <source>
        <dbReference type="ARBA" id="ARBA00017871"/>
    </source>
</evidence>
<protein>
    <recommendedName>
        <fullName evidence="4">Tryptophan 2-monooxygenase</fullName>
        <ecNumber evidence="3">1.13.12.3</ecNumber>
    </recommendedName>
</protein>
<comment type="pathway">
    <text evidence="1">Plant hormone metabolism; auxin biosynthesis.</text>
</comment>
<dbReference type="Pfam" id="PF01593">
    <property type="entry name" value="Amino_oxidase"/>
    <property type="match status" value="1"/>
</dbReference>
<accession>A0AAP2DSY4</accession>
<dbReference type="PANTHER" id="PTHR10742:SF410">
    <property type="entry name" value="LYSINE-SPECIFIC HISTONE DEMETHYLASE 2"/>
    <property type="match status" value="1"/>
</dbReference>
<feature type="region of interest" description="Disordered" evidence="7">
    <location>
        <begin position="105"/>
        <end position="124"/>
    </location>
</feature>
<evidence type="ECO:0000259" key="8">
    <source>
        <dbReference type="Pfam" id="PF01593"/>
    </source>
</evidence>
<dbReference type="Proteomes" id="UP001319200">
    <property type="component" value="Unassembled WGS sequence"/>
</dbReference>
<dbReference type="PANTHER" id="PTHR10742">
    <property type="entry name" value="FLAVIN MONOAMINE OXIDASE"/>
    <property type="match status" value="1"/>
</dbReference>
<organism evidence="9 10">
    <name type="scientific">Chryseosolibacter histidini</name>
    <dbReference type="NCBI Taxonomy" id="2782349"/>
    <lineage>
        <taxon>Bacteria</taxon>
        <taxon>Pseudomonadati</taxon>
        <taxon>Bacteroidota</taxon>
        <taxon>Cytophagia</taxon>
        <taxon>Cytophagales</taxon>
        <taxon>Chryseotaleaceae</taxon>
        <taxon>Chryseosolibacter</taxon>
    </lineage>
</organism>
<comment type="catalytic activity">
    <reaction evidence="6">
        <text>L-tryptophan + O2 = indole-3-acetamide + CO2 + H2O</text>
        <dbReference type="Rhea" id="RHEA:16165"/>
        <dbReference type="ChEBI" id="CHEBI:15377"/>
        <dbReference type="ChEBI" id="CHEBI:15379"/>
        <dbReference type="ChEBI" id="CHEBI:16031"/>
        <dbReference type="ChEBI" id="CHEBI:16526"/>
        <dbReference type="ChEBI" id="CHEBI:57912"/>
        <dbReference type="EC" id="1.13.12.3"/>
    </reaction>
</comment>
<evidence type="ECO:0000256" key="6">
    <source>
        <dbReference type="ARBA" id="ARBA00047321"/>
    </source>
</evidence>
<dbReference type="PROSITE" id="PS51257">
    <property type="entry name" value="PROKAR_LIPOPROTEIN"/>
    <property type="match status" value="1"/>
</dbReference>
<reference evidence="9 10" key="1">
    <citation type="submission" date="2021-05" db="EMBL/GenBank/DDBJ databases">
        <title>A Polyphasic approach of four new species of the genus Ohtaekwangia: Ohtaekwangia histidinii sp. nov., Ohtaekwangia cretensis sp. nov., Ohtaekwangia indiensis sp. nov., Ohtaekwangia reichenbachii sp. nov. from diverse environment.</title>
        <authorList>
            <person name="Octaviana S."/>
        </authorList>
    </citation>
    <scope>NUCLEOTIDE SEQUENCE [LARGE SCALE GENOMIC DNA]</scope>
    <source>
        <strain evidence="9 10">PWU4</strain>
    </source>
</reference>
<dbReference type="InterPro" id="IPR036188">
    <property type="entry name" value="FAD/NAD-bd_sf"/>
</dbReference>
<dbReference type="Gene3D" id="3.50.50.60">
    <property type="entry name" value="FAD/NAD(P)-binding domain"/>
    <property type="match status" value="1"/>
</dbReference>
<feature type="compositionally biased region" description="Low complexity" evidence="7">
    <location>
        <begin position="105"/>
        <end position="114"/>
    </location>
</feature>
<feature type="domain" description="Amine oxidase" evidence="8">
    <location>
        <begin position="21"/>
        <end position="88"/>
    </location>
</feature>
<name>A0AAP2DSY4_9BACT</name>
<dbReference type="GO" id="GO:0016491">
    <property type="term" value="F:oxidoreductase activity"/>
    <property type="evidence" value="ECO:0007669"/>
    <property type="project" value="TreeGrafter"/>
</dbReference>
<dbReference type="SUPFAM" id="SSF51905">
    <property type="entry name" value="FAD/NAD(P)-binding domain"/>
    <property type="match status" value="1"/>
</dbReference>
<dbReference type="InterPro" id="IPR050281">
    <property type="entry name" value="Flavin_monoamine_oxidase"/>
</dbReference>
<evidence type="ECO:0000313" key="10">
    <source>
        <dbReference type="Proteomes" id="UP001319200"/>
    </source>
</evidence>